<keyword evidence="3" id="KW-1185">Reference proteome</keyword>
<evidence type="ECO:0000256" key="1">
    <source>
        <dbReference type="SAM" id="Phobius"/>
    </source>
</evidence>
<evidence type="ECO:0008006" key="4">
    <source>
        <dbReference type="Google" id="ProtNLM"/>
    </source>
</evidence>
<protein>
    <recommendedName>
        <fullName evidence="4">Nickel transport protein</fullName>
    </recommendedName>
</protein>
<dbReference type="Proteomes" id="UP000242219">
    <property type="component" value="Unassembled WGS sequence"/>
</dbReference>
<dbReference type="RefSeq" id="WP_070066832.1">
    <property type="nucleotide sequence ID" value="NZ_MJUW02000065.1"/>
</dbReference>
<feature type="transmembrane region" description="Helical" evidence="1">
    <location>
        <begin position="132"/>
        <end position="150"/>
    </location>
</feature>
<name>A0A1V6M0P5_9BACT</name>
<keyword evidence="1" id="KW-0812">Transmembrane</keyword>
<sequence length="160" mass="17655">MTQIFKSDHRQTSLFVQPFNNTILKIINIFITLLFFPALVYAHGLFVSSDGKKLHASFDDQSPASGAVVSVVGEDGIVIIRDTLDEKGTWVLPKDVDGVPKLVIVEAPGGHLTRIAWSEVSRGTSKRFFDYFSIRIAMGIVILLGSGIILKRLLNLKSKI</sequence>
<keyword evidence="1" id="KW-0472">Membrane</keyword>
<accession>A0A1V6M0P5</accession>
<evidence type="ECO:0000313" key="2">
    <source>
        <dbReference type="EMBL" id="OQD45984.1"/>
    </source>
</evidence>
<comment type="caution">
    <text evidence="2">The sequence shown here is derived from an EMBL/GenBank/DDBJ whole genome shotgun (WGS) entry which is preliminary data.</text>
</comment>
<feature type="transmembrane region" description="Helical" evidence="1">
    <location>
        <begin position="26"/>
        <end position="47"/>
    </location>
</feature>
<keyword evidence="1" id="KW-1133">Transmembrane helix</keyword>
<proteinExistence type="predicted"/>
<dbReference type="AlphaFoldDB" id="A0A1V6M0P5"/>
<organism evidence="2 3">
    <name type="scientific">Candidatus Brocadia sapporoensis</name>
    <dbReference type="NCBI Taxonomy" id="392547"/>
    <lineage>
        <taxon>Bacteria</taxon>
        <taxon>Pseudomonadati</taxon>
        <taxon>Planctomycetota</taxon>
        <taxon>Candidatus Brocadiia</taxon>
        <taxon>Candidatus Brocadiales</taxon>
        <taxon>Candidatus Brocadiaceae</taxon>
        <taxon>Candidatus Brocadia</taxon>
    </lineage>
</organism>
<evidence type="ECO:0000313" key="3">
    <source>
        <dbReference type="Proteomes" id="UP000242219"/>
    </source>
</evidence>
<dbReference type="EMBL" id="MJUW02000065">
    <property type="protein sequence ID" value="OQD45984.1"/>
    <property type="molecule type" value="Genomic_DNA"/>
</dbReference>
<reference evidence="2 3" key="1">
    <citation type="journal article" date="2016" name="Genome Announc.">
        <title>Draft Genome Sequence of the Anaerobic Ammonium-Oxidizing Bacterium 'Candidatus Brocadia sp. 40'.</title>
        <authorList>
            <person name="Ali M."/>
            <person name="Haroon M.F."/>
            <person name="Narita Y."/>
            <person name="Zhang L."/>
            <person name="Rangel Shaw D."/>
            <person name="Okabe S."/>
            <person name="Saikaly P.E."/>
        </authorList>
    </citation>
    <scope>NUCLEOTIDE SEQUENCE [LARGE SCALE GENOMIC DNA]</scope>
    <source>
        <strain evidence="2 3">40</strain>
    </source>
</reference>
<gene>
    <name evidence="2" type="ORF">BIY37_05555</name>
</gene>